<reference evidence="2" key="2">
    <citation type="submission" date="2020-01" db="EMBL/GenBank/DDBJ databases">
        <authorList>
            <person name="Korhonen P.K.K."/>
            <person name="Guangxu M.G."/>
            <person name="Wang T.W."/>
            <person name="Stroehlein A.J.S."/>
            <person name="Young N.D."/>
            <person name="Ang C.-S.A."/>
            <person name="Fernando D.W.F."/>
            <person name="Lu H.L."/>
            <person name="Taylor S.T."/>
            <person name="Ehtesham M.E.M."/>
            <person name="Najaraj S.H.N."/>
            <person name="Harsha G.H.G."/>
            <person name="Madugundu A.M."/>
            <person name="Renuse S.R."/>
            <person name="Holt D.H."/>
            <person name="Pandey A.P."/>
            <person name="Papenfuss A.P."/>
            <person name="Gasser R.B.G."/>
            <person name="Fischer K.F."/>
        </authorList>
    </citation>
    <scope>NUCLEOTIDE SEQUENCE</scope>
    <source>
        <strain evidence="2">SSS_KF_BRIS2020</strain>
    </source>
</reference>
<gene>
    <name evidence="2" type="ORF">SSS_4539</name>
</gene>
<keyword evidence="1" id="KW-0732">Signal</keyword>
<sequence length="156" mass="16593">MKSFIAFVFFAAVLAVAFAQHYGGYGYGGYGHGGLARASYGGYGHGGLSRVGYAGHGGYGGYGGYAGHGGYGLARGYGGLGHGGYGGYGYGRGYHGIIFNIGIQNNKQSKSWKNFENCLESCDHSLFQNDPLRITDGIFSNFAYESSVYNCEMDQF</sequence>
<evidence type="ECO:0000256" key="1">
    <source>
        <dbReference type="SAM" id="SignalP"/>
    </source>
</evidence>
<dbReference type="EnsemblMetazoa" id="SSS_4539s_mrna">
    <property type="protein sequence ID" value="KAF7494066.1"/>
    <property type="gene ID" value="SSS_4539"/>
</dbReference>
<protein>
    <submittedName>
        <fullName evidence="2 3">Uncharacterized protein</fullName>
    </submittedName>
</protein>
<reference evidence="3" key="3">
    <citation type="submission" date="2022-06" db="UniProtKB">
        <authorList>
            <consortium name="EnsemblMetazoa"/>
        </authorList>
    </citation>
    <scope>IDENTIFICATION</scope>
</reference>
<dbReference type="AlphaFoldDB" id="A0A834RCE9"/>
<feature type="signal peptide" evidence="1">
    <location>
        <begin position="1"/>
        <end position="19"/>
    </location>
</feature>
<feature type="chain" id="PRO_5038316129" evidence="1">
    <location>
        <begin position="20"/>
        <end position="156"/>
    </location>
</feature>
<reference evidence="4" key="1">
    <citation type="journal article" date="2020" name="PLoS Negl. Trop. Dis.">
        <title>High-quality nuclear genome for Sarcoptes scabiei-A critical resource for a neglected parasite.</title>
        <authorList>
            <person name="Korhonen P.K."/>
            <person name="Gasser R.B."/>
            <person name="Ma G."/>
            <person name="Wang T."/>
            <person name="Stroehlein A.J."/>
            <person name="Young N.D."/>
            <person name="Ang C.S."/>
            <person name="Fernando D.D."/>
            <person name="Lu H.C."/>
            <person name="Taylor S."/>
            <person name="Reynolds S.L."/>
            <person name="Mofiz E."/>
            <person name="Najaraj S.H."/>
            <person name="Gowda H."/>
            <person name="Madugundu A."/>
            <person name="Renuse S."/>
            <person name="Holt D."/>
            <person name="Pandey A."/>
            <person name="Papenfuss A.T."/>
            <person name="Fischer K."/>
        </authorList>
    </citation>
    <scope>NUCLEOTIDE SEQUENCE [LARGE SCALE GENOMIC DNA]</scope>
</reference>
<organism evidence="2">
    <name type="scientific">Sarcoptes scabiei</name>
    <name type="common">Itch mite</name>
    <name type="synonym">Acarus scabiei</name>
    <dbReference type="NCBI Taxonomy" id="52283"/>
    <lineage>
        <taxon>Eukaryota</taxon>
        <taxon>Metazoa</taxon>
        <taxon>Ecdysozoa</taxon>
        <taxon>Arthropoda</taxon>
        <taxon>Chelicerata</taxon>
        <taxon>Arachnida</taxon>
        <taxon>Acari</taxon>
        <taxon>Acariformes</taxon>
        <taxon>Sarcoptiformes</taxon>
        <taxon>Astigmata</taxon>
        <taxon>Psoroptidia</taxon>
        <taxon>Sarcoptoidea</taxon>
        <taxon>Sarcoptidae</taxon>
        <taxon>Sarcoptinae</taxon>
        <taxon>Sarcoptes</taxon>
    </lineage>
</organism>
<proteinExistence type="predicted"/>
<dbReference type="EMBL" id="WVUK01000054">
    <property type="protein sequence ID" value="KAF7494066.1"/>
    <property type="molecule type" value="Genomic_DNA"/>
</dbReference>
<evidence type="ECO:0000313" key="3">
    <source>
        <dbReference type="EnsemblMetazoa" id="KAF7494066.1"/>
    </source>
</evidence>
<accession>A0A834RCE9</accession>
<evidence type="ECO:0000313" key="4">
    <source>
        <dbReference type="Proteomes" id="UP000070412"/>
    </source>
</evidence>
<keyword evidence="4" id="KW-1185">Reference proteome</keyword>
<evidence type="ECO:0000313" key="2">
    <source>
        <dbReference type="EMBL" id="KAF7494066.1"/>
    </source>
</evidence>
<dbReference type="Proteomes" id="UP000070412">
    <property type="component" value="Unassembled WGS sequence"/>
</dbReference>
<name>A0A834RCE9_SARSC</name>